<dbReference type="EMBL" id="BAUV01000026">
    <property type="protein sequence ID" value="GAE35991.1"/>
    <property type="molecule type" value="Genomic_DNA"/>
</dbReference>
<keyword evidence="1" id="KW-1133">Transmembrane helix</keyword>
<evidence type="ECO:0000313" key="3">
    <source>
        <dbReference type="Proteomes" id="UP000018896"/>
    </source>
</evidence>
<proteinExistence type="predicted"/>
<protein>
    <recommendedName>
        <fullName evidence="4">YwiC-like family protein</fullName>
    </recommendedName>
</protein>
<organism evidence="2 3">
    <name type="scientific">Halalkalibacter akibai (strain ATCC 43226 / DSM 21942 / CIP 109018 / JCM 9157 / 1139)</name>
    <name type="common">Bacillus akibai</name>
    <dbReference type="NCBI Taxonomy" id="1236973"/>
    <lineage>
        <taxon>Bacteria</taxon>
        <taxon>Bacillati</taxon>
        <taxon>Bacillota</taxon>
        <taxon>Bacilli</taxon>
        <taxon>Bacillales</taxon>
        <taxon>Bacillaceae</taxon>
        <taxon>Halalkalibacter</taxon>
    </lineage>
</organism>
<reference evidence="2 3" key="1">
    <citation type="journal article" date="2014" name="Genome Announc.">
        <title>Draft Genome Sequences of Three Alkaliphilic Bacillus Strains, Bacillus wakoensis JCM 9140T, Bacillus akibai JCM 9157T, and Bacillus hemicellulosilyticus JCM 9152T.</title>
        <authorList>
            <person name="Yuki M."/>
            <person name="Oshima K."/>
            <person name="Suda W."/>
            <person name="Oshida Y."/>
            <person name="Kitamura K."/>
            <person name="Iida T."/>
            <person name="Hattori M."/>
            <person name="Ohkuma M."/>
        </authorList>
    </citation>
    <scope>NUCLEOTIDE SEQUENCE [LARGE SCALE GENOMIC DNA]</scope>
    <source>
        <strain evidence="2 3">JCM 9157</strain>
    </source>
</reference>
<evidence type="ECO:0008006" key="4">
    <source>
        <dbReference type="Google" id="ProtNLM"/>
    </source>
</evidence>
<dbReference type="InterPro" id="IPR025576">
    <property type="entry name" value="YwiC"/>
</dbReference>
<feature type="transmembrane region" description="Helical" evidence="1">
    <location>
        <begin position="34"/>
        <end position="51"/>
    </location>
</feature>
<dbReference type="OrthoDB" id="2380563at2"/>
<evidence type="ECO:0000256" key="1">
    <source>
        <dbReference type="SAM" id="Phobius"/>
    </source>
</evidence>
<dbReference type="STRING" id="1236973.JCM9157_3135"/>
<comment type="caution">
    <text evidence="2">The sequence shown here is derived from an EMBL/GenBank/DDBJ whole genome shotgun (WGS) entry which is preliminary data.</text>
</comment>
<feature type="transmembrane region" description="Helical" evidence="1">
    <location>
        <begin position="140"/>
        <end position="158"/>
    </location>
</feature>
<dbReference type="Proteomes" id="UP000018896">
    <property type="component" value="Unassembled WGS sequence"/>
</dbReference>
<sequence>MMLPKEHGTWLMFFLPYLLGVFLSEPNWLHVPLLIGWFFIFLASTPFLNIFRNSKSKKTMQPWLLGYGLIAIIFLTPIVWLYPALLFVGIFFLPLLTVNMYYIKRKNERNLLNNLSGILTFSLGGVAAFMIGNGGWSNEVFLIFLWVILYFMGSSFYVKSMIRERKNKKFKKMSHVYHSFLLFIPLLLAVPWMSLAYLPGILKDWFTSRATPVKPIILGMVELGNGVLFFAISRVILA</sequence>
<feature type="transmembrane region" description="Helical" evidence="1">
    <location>
        <begin position="115"/>
        <end position="134"/>
    </location>
</feature>
<feature type="transmembrane region" description="Helical" evidence="1">
    <location>
        <begin position="86"/>
        <end position="103"/>
    </location>
</feature>
<keyword evidence="1" id="KW-0472">Membrane</keyword>
<dbReference type="AlphaFoldDB" id="W4QV80"/>
<keyword evidence="3" id="KW-1185">Reference proteome</keyword>
<accession>W4QV80</accession>
<dbReference type="Pfam" id="PF14256">
    <property type="entry name" value="YwiC"/>
    <property type="match status" value="1"/>
</dbReference>
<dbReference type="eggNOG" id="ENOG502ZBRV">
    <property type="taxonomic scope" value="Bacteria"/>
</dbReference>
<feature type="transmembrane region" description="Helical" evidence="1">
    <location>
        <begin position="179"/>
        <end position="197"/>
    </location>
</feature>
<feature type="transmembrane region" description="Helical" evidence="1">
    <location>
        <begin position="217"/>
        <end position="237"/>
    </location>
</feature>
<feature type="transmembrane region" description="Helical" evidence="1">
    <location>
        <begin position="63"/>
        <end position="80"/>
    </location>
</feature>
<gene>
    <name evidence="2" type="ORF">JCM9157_3135</name>
</gene>
<evidence type="ECO:0000313" key="2">
    <source>
        <dbReference type="EMBL" id="GAE35991.1"/>
    </source>
</evidence>
<name>W4QV80_HALA3</name>
<dbReference type="RefSeq" id="WP_052013161.1">
    <property type="nucleotide sequence ID" value="NZ_BAUV01000026.1"/>
</dbReference>
<keyword evidence="1" id="KW-0812">Transmembrane</keyword>